<evidence type="ECO:0000259" key="1">
    <source>
        <dbReference type="Pfam" id="PF02579"/>
    </source>
</evidence>
<evidence type="ECO:0000313" key="7">
    <source>
        <dbReference type="Proteomes" id="UP000198945"/>
    </source>
</evidence>
<dbReference type="EMBL" id="SOEF01000016">
    <property type="protein sequence ID" value="TDX43573.1"/>
    <property type="molecule type" value="Genomic_DNA"/>
</dbReference>
<dbReference type="STRING" id="54121.SAMN04515653_13027"/>
<dbReference type="EMBL" id="FNEH01000009">
    <property type="protein sequence ID" value="SDI59543.1"/>
    <property type="molecule type" value="Genomic_DNA"/>
</dbReference>
<dbReference type="SUPFAM" id="SSF53146">
    <property type="entry name" value="Nitrogenase accessory factor-like"/>
    <property type="match status" value="1"/>
</dbReference>
<dbReference type="InterPro" id="IPR003731">
    <property type="entry name" value="Di-Nase_FeMo-co_biosynth"/>
</dbReference>
<protein>
    <submittedName>
        <fullName evidence="3">Predicted Fe-Mo cluster-binding protein, NifX family</fullName>
    </submittedName>
    <submittedName>
        <fullName evidence="2">Putative Fe-Mo cluster-binding NifX family protein</fullName>
    </submittedName>
</protein>
<dbReference type="EMBL" id="SOAA01000026">
    <property type="protein sequence ID" value="TDS27600.1"/>
    <property type="molecule type" value="Genomic_DNA"/>
</dbReference>
<feature type="domain" description="Dinitrogenase iron-molybdenum cofactor biosynthesis" evidence="1">
    <location>
        <begin position="10"/>
        <end position="97"/>
    </location>
</feature>
<dbReference type="AlphaFoldDB" id="A0A1G6RY77"/>
<evidence type="ECO:0000313" key="5">
    <source>
        <dbReference type="EMBL" id="TDS27600.1"/>
    </source>
</evidence>
<evidence type="ECO:0000313" key="2">
    <source>
        <dbReference type="EMBL" id="PXV67953.1"/>
    </source>
</evidence>
<evidence type="ECO:0000313" key="9">
    <source>
        <dbReference type="Proteomes" id="UP000295472"/>
    </source>
</evidence>
<proteinExistence type="predicted"/>
<dbReference type="Gene3D" id="3.30.420.130">
    <property type="entry name" value="Dinitrogenase iron-molybdenum cofactor biosynthesis domain"/>
    <property type="match status" value="1"/>
</dbReference>
<dbReference type="EMBL" id="QICM01000006">
    <property type="protein sequence ID" value="PXV67953.1"/>
    <property type="molecule type" value="Genomic_DNA"/>
</dbReference>
<sequence length="128" mass="13728">MKKIAVPVQGENVSAHFGHAPYFKIFSVENNNIVEENSLENPGHQPGLLPKLLNEAGANLVIASGMGQKAIAIFEKNNIEVVCGASGEAKSAVLDYLNGDLNISANACSHGDQNHDHHHNHDHGSHKH</sequence>
<reference evidence="5 10" key="3">
    <citation type="submission" date="2019-03" db="EMBL/GenBank/DDBJ databases">
        <title>Deep subsurface shale carbon reservoir microbial communities from Ohio and West Virginia, USA.</title>
        <authorList>
            <person name="Wrighton K."/>
        </authorList>
    </citation>
    <scope>NUCLEOTIDE SEQUENCE [LARGE SCALE GENOMIC DNA]</scope>
    <source>
        <strain evidence="5 10">UTICA-S4D12</strain>
    </source>
</reference>
<dbReference type="InterPro" id="IPR036105">
    <property type="entry name" value="DiNase_FeMo-co_biosyn_sf"/>
</dbReference>
<dbReference type="GeneID" id="57012804"/>
<dbReference type="OrthoDB" id="280278at2"/>
<name>A0A1G6RY77_9FIRM</name>
<dbReference type="Pfam" id="PF02579">
    <property type="entry name" value="Nitro_FeMo-Co"/>
    <property type="match status" value="1"/>
</dbReference>
<evidence type="ECO:0000313" key="8">
    <source>
        <dbReference type="Proteomes" id="UP000247389"/>
    </source>
</evidence>
<dbReference type="Proteomes" id="UP000247389">
    <property type="component" value="Unassembled WGS sequence"/>
</dbReference>
<reference evidence="6 9" key="4">
    <citation type="submission" date="2019-03" db="EMBL/GenBank/DDBJ databases">
        <title>Subsurface microbial communities from deep shales in Ohio and West Virginia, USA.</title>
        <authorList>
            <person name="Wrighton K."/>
        </authorList>
    </citation>
    <scope>NUCLEOTIDE SEQUENCE [LARGE SCALE GENOMIC DNA]</scope>
    <source>
        <strain evidence="6 9">DSMZ 11287</strain>
        <strain evidence="2 8">MSL28</strain>
    </source>
</reference>
<organism evidence="3 11">
    <name type="scientific">Halanaerobium congolense</name>
    <dbReference type="NCBI Taxonomy" id="54121"/>
    <lineage>
        <taxon>Bacteria</taxon>
        <taxon>Bacillati</taxon>
        <taxon>Bacillota</taxon>
        <taxon>Clostridia</taxon>
        <taxon>Halanaerobiales</taxon>
        <taxon>Halanaerobiaceae</taxon>
        <taxon>Halanaerobium</taxon>
    </lineage>
</organism>
<evidence type="ECO:0000313" key="4">
    <source>
        <dbReference type="EMBL" id="SDI59543.1"/>
    </source>
</evidence>
<dbReference type="CDD" id="cd00851">
    <property type="entry name" value="MTH1175"/>
    <property type="match status" value="1"/>
</dbReference>
<gene>
    <name evidence="5" type="ORF">BY453_12619</name>
    <name evidence="6" type="ORF">C7954_11619</name>
    <name evidence="2" type="ORF">C8C78_10679</name>
    <name evidence="3" type="ORF">SAMN04488597_12619</name>
    <name evidence="4" type="ORF">SAMN04515654_10965</name>
</gene>
<evidence type="ECO:0000313" key="11">
    <source>
        <dbReference type="Proteomes" id="UP000324896"/>
    </source>
</evidence>
<dbReference type="Proteomes" id="UP000198945">
    <property type="component" value="Unassembled WGS sequence"/>
</dbReference>
<dbReference type="PANTHER" id="PTHR42983:SF1">
    <property type="entry name" value="IRON-MOLYBDENUM PROTEIN"/>
    <property type="match status" value="1"/>
</dbReference>
<dbReference type="Proteomes" id="UP000295758">
    <property type="component" value="Unassembled WGS sequence"/>
</dbReference>
<reference evidence="3 11" key="1">
    <citation type="submission" date="2016-10" db="EMBL/GenBank/DDBJ databases">
        <authorList>
            <person name="Varghese N."/>
            <person name="Submissions S."/>
        </authorList>
    </citation>
    <scope>NUCLEOTIDE SEQUENCE [LARGE SCALE GENOMIC DNA]</scope>
    <source>
        <strain evidence="3 11">WG10</strain>
    </source>
</reference>
<accession>A0A1G6RY77</accession>
<dbReference type="RefSeq" id="WP_073157808.1">
    <property type="nucleotide sequence ID" value="NZ_FMYT01000026.1"/>
</dbReference>
<dbReference type="Proteomes" id="UP000295472">
    <property type="component" value="Unassembled WGS sequence"/>
</dbReference>
<dbReference type="PANTHER" id="PTHR42983">
    <property type="entry name" value="DINITROGENASE IRON-MOLYBDENUM COFACTOR PROTEIN-RELATED"/>
    <property type="match status" value="1"/>
</dbReference>
<evidence type="ECO:0000313" key="6">
    <source>
        <dbReference type="EMBL" id="TDX43573.1"/>
    </source>
</evidence>
<dbReference type="EMBL" id="FMYT01000026">
    <property type="protein sequence ID" value="SDD09632.1"/>
    <property type="molecule type" value="Genomic_DNA"/>
</dbReference>
<reference evidence="4 7" key="2">
    <citation type="submission" date="2016-10" db="EMBL/GenBank/DDBJ databases">
        <authorList>
            <person name="de Groot N.N."/>
        </authorList>
    </citation>
    <scope>NUCLEOTIDE SEQUENCE [LARGE SCALE GENOMIC DNA]</scope>
    <source>
        <strain evidence="4 7">WG7</strain>
    </source>
</reference>
<evidence type="ECO:0000313" key="3">
    <source>
        <dbReference type="EMBL" id="SDD09632.1"/>
    </source>
</evidence>
<dbReference type="InterPro" id="IPR033913">
    <property type="entry name" value="MTH1175_dom"/>
</dbReference>
<evidence type="ECO:0000313" key="10">
    <source>
        <dbReference type="Proteomes" id="UP000295758"/>
    </source>
</evidence>
<dbReference type="Proteomes" id="UP000324896">
    <property type="component" value="Unassembled WGS sequence"/>
</dbReference>